<dbReference type="PANTHER" id="PTHR35848">
    <property type="entry name" value="OXALATE-BINDING PROTEIN"/>
    <property type="match status" value="1"/>
</dbReference>
<keyword evidence="1" id="KW-0479">Metal-binding</keyword>
<sequence length="158" mass="17420">MENSNKPSVVDTAEVKARIGTGYPAAFAGHCADREKKVLGNLFALTQFGVNLTTLPPGQWSALRHWHQKEDEFVYVVSGELVLVDDDGEHRLGPGMCAGFPAGVKNGHHVINKSDRPASFIEVGTRSPTEHAEYPDDDLIAEKDQDGFHFFNRKGEPY</sequence>
<gene>
    <name evidence="3" type="ORF">MNBD_ALPHA08-105</name>
</gene>
<reference evidence="3" key="1">
    <citation type="submission" date="2018-06" db="EMBL/GenBank/DDBJ databases">
        <authorList>
            <person name="Zhirakovskaya E."/>
        </authorList>
    </citation>
    <scope>NUCLEOTIDE SEQUENCE</scope>
</reference>
<organism evidence="3">
    <name type="scientific">hydrothermal vent metagenome</name>
    <dbReference type="NCBI Taxonomy" id="652676"/>
    <lineage>
        <taxon>unclassified sequences</taxon>
        <taxon>metagenomes</taxon>
        <taxon>ecological metagenomes</taxon>
    </lineage>
</organism>
<dbReference type="InterPro" id="IPR011051">
    <property type="entry name" value="RmlC_Cupin_sf"/>
</dbReference>
<dbReference type="EMBL" id="UOEC01000124">
    <property type="protein sequence ID" value="VAV95003.1"/>
    <property type="molecule type" value="Genomic_DNA"/>
</dbReference>
<evidence type="ECO:0000313" key="3">
    <source>
        <dbReference type="EMBL" id="VAV95003.1"/>
    </source>
</evidence>
<dbReference type="InterPro" id="IPR051610">
    <property type="entry name" value="GPI/OXD"/>
</dbReference>
<dbReference type="GO" id="GO:0046872">
    <property type="term" value="F:metal ion binding"/>
    <property type="evidence" value="ECO:0007669"/>
    <property type="project" value="UniProtKB-KW"/>
</dbReference>
<dbReference type="Pfam" id="PF07883">
    <property type="entry name" value="Cupin_2"/>
    <property type="match status" value="1"/>
</dbReference>
<accession>A0A3B0SFF3</accession>
<protein>
    <recommendedName>
        <fullName evidence="2">Cupin type-2 domain-containing protein</fullName>
    </recommendedName>
</protein>
<evidence type="ECO:0000259" key="2">
    <source>
        <dbReference type="Pfam" id="PF07883"/>
    </source>
</evidence>
<dbReference type="CDD" id="cd02224">
    <property type="entry name" value="cupin_SPO2919-like"/>
    <property type="match status" value="1"/>
</dbReference>
<name>A0A3B0SFF3_9ZZZZ</name>
<evidence type="ECO:0000256" key="1">
    <source>
        <dbReference type="ARBA" id="ARBA00022723"/>
    </source>
</evidence>
<proteinExistence type="predicted"/>
<dbReference type="SUPFAM" id="SSF51182">
    <property type="entry name" value="RmlC-like cupins"/>
    <property type="match status" value="1"/>
</dbReference>
<dbReference type="InterPro" id="IPR014710">
    <property type="entry name" value="RmlC-like_jellyroll"/>
</dbReference>
<feature type="domain" description="Cupin type-2" evidence="2">
    <location>
        <begin position="52"/>
        <end position="123"/>
    </location>
</feature>
<dbReference type="PANTHER" id="PTHR35848:SF9">
    <property type="entry name" value="SLL1358 PROTEIN"/>
    <property type="match status" value="1"/>
</dbReference>
<dbReference type="Gene3D" id="2.60.120.10">
    <property type="entry name" value="Jelly Rolls"/>
    <property type="match status" value="1"/>
</dbReference>
<dbReference type="InterPro" id="IPR013096">
    <property type="entry name" value="Cupin_2"/>
</dbReference>
<dbReference type="AlphaFoldDB" id="A0A3B0SFF3"/>